<comment type="caution">
    <text evidence="4">The sequence shown here is derived from an EMBL/GenBank/DDBJ whole genome shotgun (WGS) entry which is preliminary data.</text>
</comment>
<dbReference type="EMBL" id="JAVRQU010000029">
    <property type="protein sequence ID" value="KAK5689704.1"/>
    <property type="molecule type" value="Genomic_DNA"/>
</dbReference>
<evidence type="ECO:0000313" key="5">
    <source>
        <dbReference type="Proteomes" id="UP001310594"/>
    </source>
</evidence>
<reference evidence="4" key="1">
    <citation type="submission" date="2023-08" db="EMBL/GenBank/DDBJ databases">
        <title>Black Yeasts Isolated from many extreme environments.</title>
        <authorList>
            <person name="Coleine C."/>
            <person name="Stajich J.E."/>
            <person name="Selbmann L."/>
        </authorList>
    </citation>
    <scope>NUCLEOTIDE SEQUENCE</scope>
    <source>
        <strain evidence="4">CCFEE 5810</strain>
    </source>
</reference>
<evidence type="ECO:0000256" key="2">
    <source>
        <dbReference type="SAM" id="MobiDB-lite"/>
    </source>
</evidence>
<dbReference type="GO" id="GO:0005829">
    <property type="term" value="C:cytosol"/>
    <property type="evidence" value="ECO:0007669"/>
    <property type="project" value="TreeGrafter"/>
</dbReference>
<dbReference type="PANTHER" id="PTHR15830">
    <property type="entry name" value="TELOMERE LENGTH REGULATION PROTEIN TEL2 FAMILY MEMBER"/>
    <property type="match status" value="1"/>
</dbReference>
<dbReference type="PANTHER" id="PTHR15830:SF10">
    <property type="entry name" value="TELOMERE LENGTH REGULATION PROTEIN TEL2 HOMOLOG"/>
    <property type="match status" value="1"/>
</dbReference>
<organism evidence="4 5">
    <name type="scientific">Elasticomyces elasticus</name>
    <dbReference type="NCBI Taxonomy" id="574655"/>
    <lineage>
        <taxon>Eukaryota</taxon>
        <taxon>Fungi</taxon>
        <taxon>Dikarya</taxon>
        <taxon>Ascomycota</taxon>
        <taxon>Pezizomycotina</taxon>
        <taxon>Dothideomycetes</taxon>
        <taxon>Dothideomycetidae</taxon>
        <taxon>Mycosphaerellales</taxon>
        <taxon>Teratosphaeriaceae</taxon>
        <taxon>Elasticomyces</taxon>
    </lineage>
</organism>
<protein>
    <submittedName>
        <fullName evidence="4">Telomere binding protein</fullName>
    </submittedName>
</protein>
<dbReference type="Proteomes" id="UP001310594">
    <property type="component" value="Unassembled WGS sequence"/>
</dbReference>
<evidence type="ECO:0000256" key="1">
    <source>
        <dbReference type="ARBA" id="ARBA00006133"/>
    </source>
</evidence>
<dbReference type="Gene3D" id="1.25.40.720">
    <property type="entry name" value="Telomere length regulation protein 2, C-terminal domain"/>
    <property type="match status" value="2"/>
</dbReference>
<gene>
    <name evidence="4" type="primary">TEL2</name>
    <name evidence="4" type="ORF">LTR97_012703</name>
</gene>
<evidence type="ECO:0000259" key="3">
    <source>
        <dbReference type="Pfam" id="PF10193"/>
    </source>
</evidence>
<dbReference type="Pfam" id="PF10193">
    <property type="entry name" value="Telomere_reg-2"/>
    <property type="match status" value="1"/>
</dbReference>
<dbReference type="AlphaFoldDB" id="A0AAN7ZXY8"/>
<dbReference type="GO" id="GO:0051879">
    <property type="term" value="F:Hsp90 protein binding"/>
    <property type="evidence" value="ECO:0007669"/>
    <property type="project" value="TreeGrafter"/>
</dbReference>
<dbReference type="GO" id="GO:0042162">
    <property type="term" value="F:telomeric DNA binding"/>
    <property type="evidence" value="ECO:0007669"/>
    <property type="project" value="TreeGrafter"/>
</dbReference>
<dbReference type="InterPro" id="IPR051970">
    <property type="entry name" value="TEL2_Regulation"/>
</dbReference>
<comment type="similarity">
    <text evidence="1">Belongs to the TEL2 family.</text>
</comment>
<name>A0AAN7ZXY8_9PEZI</name>
<feature type="region of interest" description="Disordered" evidence="2">
    <location>
        <begin position="575"/>
        <end position="610"/>
    </location>
</feature>
<proteinExistence type="inferred from homology"/>
<dbReference type="InterPro" id="IPR038528">
    <property type="entry name" value="TEL2_C_sf"/>
</dbReference>
<evidence type="ECO:0000313" key="4">
    <source>
        <dbReference type="EMBL" id="KAK5689704.1"/>
    </source>
</evidence>
<feature type="domain" description="Telomere length regulation protein conserved" evidence="3">
    <location>
        <begin position="612"/>
        <end position="722"/>
    </location>
</feature>
<dbReference type="InterPro" id="IPR019337">
    <property type="entry name" value="Telomere_length_regulation_dom"/>
</dbReference>
<accession>A0AAN7ZXY8</accession>
<dbReference type="GO" id="GO:0051083">
    <property type="term" value="P:'de novo' cotranslational protein folding"/>
    <property type="evidence" value="ECO:0007669"/>
    <property type="project" value="TreeGrafter"/>
</dbReference>
<sequence>MGDFLTAVTSRAEKDGDGALTAVRTIKSKQASDVAKDKIIPSSKLDGIDVTTPQEALRVLRSQPDTTVLLATLRKLSSTSFSDFHLAAPGPLQAQIVNSIVSDTVPAFWPTFDRNERLLLIRCLRNTTGINGLLARLRTSSGSSGIEKGKARPQHAYTIEVISQVLDGHLLVRDVLLDLHNAVPDRTRHDVALKELVTLLGSGKVISIIAQAEDTVQPSIGGSAGLNSWLARGSSYATWLGSNIASLFHQTHDNSGETYEQLMRHGGQLLAKSLTLGYASALAKGLVSEAVPQGEKTLGNILPHVPRYAKKQLLEHILRWLSELCPTGYPHLQAKDDVPALAALIATLVKSERASPTQHLREICSDSMLVLSLSHPVRRACIAVVAGVDSEELQSLLESLMGTFSNRVFIDHSPTLQQDSTAQMLLLTAGYLHRASPMTALMVARSTGHMQGTSNRLNASNQRARWLGMVVATAISGLVDREGSRMNFGIDEVKTDEALWYLSLVTVEDHEGELSAFEAIRARQEKAKKVTRKAYHNETKALPMLNGKPVYGPPRPPTPVQTEVIGEKVTELLDEMSDDEDDDLKPYGKPDSDPEDSDEDATLVNRNKPRPPVYIRDLMSMIRDDKTPDRFQLGMKHAASLIRRKANFGKEVKDHAEEIMGLLCNLQDPFDTEQFEELKLQAMIAVLLSDVEVMGPWLSTHAFAEGYSIAQRCIILSAVGLGGRELAGLKGEDEFNPVLRNAERPNKRLAAQQLHATSAGMKMLETASRKIEDDLMQPLALQAADHTTAHLNAVKVRTFSSRMDVERTKRKPTPNQLAKVFARSFFLPLTNRYQHEVAAYGSRSVFASAPVVLTTFLRTLALLVHASGTATPDLQSLTAELWDLLLSLRVQAAGDISILEAVLFATLTVLEVNTAHQLSETARQIMELQQWVQIVFDRAGGSDMVTEGNAEEAKIRTLAAGVLVKIGDWVAEQEKAFLRS</sequence>